<dbReference type="Proteomes" id="UP001607069">
    <property type="component" value="Unassembled WGS sequence"/>
</dbReference>
<name>A0ABW7HU56_9ACTN</name>
<sequence length="136" mass="14573">MAQEFRRAEISWVPPAERGATRIADRVVAKIAARAAREALDEDPGASGAPRAGKDPRAKVAVRRPADRNGPNGEARVVVAVELPYPCDIGARCGSVRRRVASRVRELAGMAVRQVTVEVTRLHTGPFGGRSGGRVR</sequence>
<comment type="caution">
    <text evidence="2">The sequence shown here is derived from an EMBL/GenBank/DDBJ whole genome shotgun (WGS) entry which is preliminary data.</text>
</comment>
<evidence type="ECO:0000313" key="2">
    <source>
        <dbReference type="EMBL" id="MFH0249252.1"/>
    </source>
</evidence>
<proteinExistence type="predicted"/>
<evidence type="ECO:0000313" key="3">
    <source>
        <dbReference type="Proteomes" id="UP001607069"/>
    </source>
</evidence>
<evidence type="ECO:0000256" key="1">
    <source>
        <dbReference type="SAM" id="MobiDB-lite"/>
    </source>
</evidence>
<reference evidence="2 3" key="1">
    <citation type="submission" date="2024-10" db="EMBL/GenBank/DDBJ databases">
        <authorList>
            <person name="Cho J.-C."/>
        </authorList>
    </citation>
    <scope>NUCLEOTIDE SEQUENCE [LARGE SCALE GENOMIC DNA]</scope>
    <source>
        <strain evidence="2 3">KCTC29696</strain>
    </source>
</reference>
<feature type="region of interest" description="Disordered" evidence="1">
    <location>
        <begin position="36"/>
        <end position="73"/>
    </location>
</feature>
<evidence type="ECO:0008006" key="4">
    <source>
        <dbReference type="Google" id="ProtNLM"/>
    </source>
</evidence>
<dbReference type="EMBL" id="JBIHMK010000044">
    <property type="protein sequence ID" value="MFH0249252.1"/>
    <property type="molecule type" value="Genomic_DNA"/>
</dbReference>
<gene>
    <name evidence="2" type="ORF">ACG5V6_13630</name>
</gene>
<accession>A0ABW7HU56</accession>
<keyword evidence="3" id="KW-1185">Reference proteome</keyword>
<protein>
    <recommendedName>
        <fullName evidence="4">Asp23/Gls24 family envelope stress response protein</fullName>
    </recommendedName>
</protein>
<dbReference type="RefSeq" id="WP_237881313.1">
    <property type="nucleotide sequence ID" value="NZ_BAABEN010000022.1"/>
</dbReference>
<organism evidence="2 3">
    <name type="scientific">Streptomyces chitinivorans</name>
    <dbReference type="NCBI Taxonomy" id="1257027"/>
    <lineage>
        <taxon>Bacteria</taxon>
        <taxon>Bacillati</taxon>
        <taxon>Actinomycetota</taxon>
        <taxon>Actinomycetes</taxon>
        <taxon>Kitasatosporales</taxon>
        <taxon>Streptomycetaceae</taxon>
        <taxon>Streptomyces</taxon>
    </lineage>
</organism>